<evidence type="ECO:0000256" key="10">
    <source>
        <dbReference type="SAM" id="Phobius"/>
    </source>
</evidence>
<dbReference type="GO" id="GO:0004984">
    <property type="term" value="F:olfactory receptor activity"/>
    <property type="evidence" value="ECO:0007669"/>
    <property type="project" value="InterPro"/>
</dbReference>
<feature type="transmembrane region" description="Helical" evidence="10">
    <location>
        <begin position="806"/>
        <end position="827"/>
    </location>
</feature>
<dbReference type="GeneID" id="112466285"/>
<dbReference type="InterPro" id="IPR004117">
    <property type="entry name" value="7tm6_olfct_rcpt"/>
</dbReference>
<feature type="transmembrane region" description="Helical" evidence="10">
    <location>
        <begin position="480"/>
        <end position="498"/>
    </location>
</feature>
<keyword evidence="6 10" id="KW-1133">Transmembrane helix</keyword>
<keyword evidence="7 10" id="KW-0472">Membrane</keyword>
<feature type="transmembrane region" description="Helical" evidence="10">
    <location>
        <begin position="174"/>
        <end position="195"/>
    </location>
</feature>
<reference evidence="12" key="1">
    <citation type="submission" date="2025-08" db="UniProtKB">
        <authorList>
            <consortium name="RefSeq"/>
        </authorList>
    </citation>
    <scope>IDENTIFICATION</scope>
    <source>
        <tissue evidence="12">Whole body</tissue>
    </source>
</reference>
<dbReference type="RefSeq" id="XP_024890080.1">
    <property type="nucleotide sequence ID" value="XM_025034312.1"/>
</dbReference>
<dbReference type="GO" id="GO:0005886">
    <property type="term" value="C:plasma membrane"/>
    <property type="evidence" value="ECO:0007669"/>
    <property type="project" value="UniProtKB-SubCell"/>
</dbReference>
<evidence type="ECO:0000256" key="1">
    <source>
        <dbReference type="ARBA" id="ARBA00004651"/>
    </source>
</evidence>
<feature type="transmembrane region" description="Helical" evidence="10">
    <location>
        <begin position="67"/>
        <end position="84"/>
    </location>
</feature>
<evidence type="ECO:0000256" key="2">
    <source>
        <dbReference type="ARBA" id="ARBA00022475"/>
    </source>
</evidence>
<gene>
    <name evidence="12" type="primary">LOC112466285</name>
</gene>
<evidence type="ECO:0000256" key="5">
    <source>
        <dbReference type="ARBA" id="ARBA00022725"/>
    </source>
</evidence>
<evidence type="ECO:0000256" key="4">
    <source>
        <dbReference type="ARBA" id="ARBA00022692"/>
    </source>
</evidence>
<keyword evidence="9" id="KW-0807">Transducer</keyword>
<feature type="transmembrane region" description="Helical" evidence="10">
    <location>
        <begin position="695"/>
        <end position="713"/>
    </location>
</feature>
<proteinExistence type="predicted"/>
<evidence type="ECO:0000313" key="11">
    <source>
        <dbReference type="Proteomes" id="UP000504618"/>
    </source>
</evidence>
<dbReference type="GO" id="GO:0007165">
    <property type="term" value="P:signal transduction"/>
    <property type="evidence" value="ECO:0007669"/>
    <property type="project" value="UniProtKB-KW"/>
</dbReference>
<keyword evidence="8" id="KW-0675">Receptor</keyword>
<evidence type="ECO:0000256" key="9">
    <source>
        <dbReference type="ARBA" id="ARBA00023224"/>
    </source>
</evidence>
<name>A0A6J1RBD0_9HYME</name>
<feature type="transmembrane region" description="Helical" evidence="10">
    <location>
        <begin position="307"/>
        <end position="326"/>
    </location>
</feature>
<organism evidence="11 12">
    <name type="scientific">Temnothorax curvispinosus</name>
    <dbReference type="NCBI Taxonomy" id="300111"/>
    <lineage>
        <taxon>Eukaryota</taxon>
        <taxon>Metazoa</taxon>
        <taxon>Ecdysozoa</taxon>
        <taxon>Arthropoda</taxon>
        <taxon>Hexapoda</taxon>
        <taxon>Insecta</taxon>
        <taxon>Pterygota</taxon>
        <taxon>Neoptera</taxon>
        <taxon>Endopterygota</taxon>
        <taxon>Hymenoptera</taxon>
        <taxon>Apocrita</taxon>
        <taxon>Aculeata</taxon>
        <taxon>Formicoidea</taxon>
        <taxon>Formicidae</taxon>
        <taxon>Myrmicinae</taxon>
        <taxon>Temnothorax</taxon>
    </lineage>
</organism>
<evidence type="ECO:0000256" key="8">
    <source>
        <dbReference type="ARBA" id="ARBA00023170"/>
    </source>
</evidence>
<dbReference type="AlphaFoldDB" id="A0A6J1RBD0"/>
<evidence type="ECO:0000256" key="6">
    <source>
        <dbReference type="ARBA" id="ARBA00022989"/>
    </source>
</evidence>
<dbReference type="PANTHER" id="PTHR21137">
    <property type="entry name" value="ODORANT RECEPTOR"/>
    <property type="match status" value="1"/>
</dbReference>
<dbReference type="Proteomes" id="UP000504618">
    <property type="component" value="Unplaced"/>
</dbReference>
<evidence type="ECO:0000313" key="12">
    <source>
        <dbReference type="RefSeq" id="XP_024890080.1"/>
    </source>
</evidence>
<feature type="transmembrane region" description="Helical" evidence="10">
    <location>
        <begin position="588"/>
        <end position="610"/>
    </location>
</feature>
<feature type="transmembrane region" description="Helical" evidence="10">
    <location>
        <begin position="28"/>
        <end position="47"/>
    </location>
</feature>
<keyword evidence="5" id="KW-0552">Olfaction</keyword>
<keyword evidence="2" id="KW-1003">Cell membrane</keyword>
<feature type="transmembrane region" description="Helical" evidence="10">
    <location>
        <begin position="543"/>
        <end position="568"/>
    </location>
</feature>
<evidence type="ECO:0000256" key="3">
    <source>
        <dbReference type="ARBA" id="ARBA00022606"/>
    </source>
</evidence>
<keyword evidence="11" id="KW-1185">Reference proteome</keyword>
<feature type="transmembrane region" description="Helical" evidence="10">
    <location>
        <begin position="128"/>
        <end position="147"/>
    </location>
</feature>
<feature type="transmembrane region" description="Helical" evidence="10">
    <location>
        <begin position="756"/>
        <end position="775"/>
    </location>
</feature>
<dbReference type="Pfam" id="PF02949">
    <property type="entry name" value="7tm_6"/>
    <property type="match status" value="3"/>
</dbReference>
<feature type="transmembrane region" description="Helical" evidence="10">
    <location>
        <begin position="446"/>
        <end position="468"/>
    </location>
</feature>
<dbReference type="GO" id="GO:0005549">
    <property type="term" value="F:odorant binding"/>
    <property type="evidence" value="ECO:0007669"/>
    <property type="project" value="InterPro"/>
</dbReference>
<evidence type="ECO:0000256" key="7">
    <source>
        <dbReference type="ARBA" id="ARBA00023136"/>
    </source>
</evidence>
<keyword evidence="3" id="KW-0716">Sensory transduction</keyword>
<feature type="transmembrane region" description="Helical" evidence="10">
    <location>
        <begin position="275"/>
        <end position="295"/>
    </location>
</feature>
<sequence>MQSGVKHYYNVNKILMSKLGIWPAQSTFAKIVLPTITTAFLFSIGFLEFVRLSEIWEKLTEDCESCIMALLSVGGYIKLFLLVLKNKNIERLLSLIDYHWRVFTHSLEVQIMHEYAVLTRKMTISYAVMIYSLMSLYMLIPVTPQILDLLMPLNQSRPYKYLFDVDFSFDREEYYFSVLLYSYLTTVVAMTVMVVTDTSYLMLAHHVCGLFAAIGYRLENLTSTISLNHHVKDAEVACNKYNSTNYDGEIYRELILLLRKHQLSLEYVDLLESLFQLYSFSMIFLHFIIMSLLGMQIIALMDRKGEMLRYVSMVIGGFVHLLVLSYPGQEIMDHSADIFHKAYNILWYRMPRRTTQLLSILLHRSLVPCTLTAGKLYVLSFQNYASVRLALFDSTYSTCGSIFCYFAAGQNRAGEMQSAVKRYYNINKSLMSKLGGWPTQSKFMKILLPTIITSFIFCIGFLEFVKLSETWRGITEDCECFIMVLITIGGYVKLYLIVLKNKNIERLLSLIDYHWRVFTHSLEVQIMHEYAIVARKMTISYAVMIYSLMSLYMLIPVTPQLLDLLMPLNKSRPYKYLFDIDYSFDREVYYYPVLLHSYLSTVVTMSVMVITDTSYMSLAQHACSLFAAIGCRLENLTSEISSKENYRPVKDADVICNEHKSRDYDDEIYRELVLLLQKHQLSLQYVRLLDSLFELYSFMLLFITIIVTSLLGIQVSARDDIKRRVADRKSSRNFLQSIWNLTVLQIIALMDRKEEMMRYVAMVIGAFIHLFVLSYPGQRIMDHSADIFHKAYNMVWYKTSRRTTRLLSILLYRGLVPCTLTAGKIYVLSMANYASMMQASVSYFTALSSFK</sequence>
<protein>
    <submittedName>
        <fullName evidence="12">Uncharacterized protein LOC112466285</fullName>
    </submittedName>
</protein>
<dbReference type="OrthoDB" id="7700178at2759"/>
<comment type="subcellular location">
    <subcellularLocation>
        <location evidence="1">Cell membrane</location>
        <topology evidence="1">Multi-pass membrane protein</topology>
    </subcellularLocation>
</comment>
<dbReference type="PANTHER" id="PTHR21137:SF35">
    <property type="entry name" value="ODORANT RECEPTOR 19A-RELATED"/>
    <property type="match status" value="1"/>
</dbReference>
<accession>A0A6J1RBD0</accession>
<keyword evidence="4 10" id="KW-0812">Transmembrane</keyword>